<dbReference type="GO" id="GO:0046872">
    <property type="term" value="F:metal ion binding"/>
    <property type="evidence" value="ECO:0007669"/>
    <property type="project" value="UniProtKB-KW"/>
</dbReference>
<dbReference type="SUPFAM" id="SSF47188">
    <property type="entry name" value="Hemerythrin-like"/>
    <property type="match status" value="1"/>
</dbReference>
<evidence type="ECO:0000313" key="5">
    <source>
        <dbReference type="Proteomes" id="UP000494245"/>
    </source>
</evidence>
<evidence type="ECO:0000256" key="2">
    <source>
        <dbReference type="ARBA" id="ARBA00022723"/>
    </source>
</evidence>
<keyword evidence="2" id="KW-0479">Metal-binding</keyword>
<dbReference type="AlphaFoldDB" id="A0A6V8LSN7"/>
<dbReference type="InterPro" id="IPR035938">
    <property type="entry name" value="Hemerythrin-like_sf"/>
</dbReference>
<evidence type="ECO:0008006" key="6">
    <source>
        <dbReference type="Google" id="ProtNLM"/>
    </source>
</evidence>
<proteinExistence type="inferred from homology"/>
<sequence>MPGSTEELFKLIEWKSEYDCAVRTLNCQHKDTAIFLNKWFTDIKLQRIKQGRVATYLDDKIQYFEHFCSQHFAFEEDVITILCTRFKFNPEHYEKHIACHKNFYSSLLKVLAEQISYFKKHGDTTTIEDLIGDSLKDISRWWFYHITTGERRTGGVSDNEYRSYINSFSPHQKIDLLNEIVSKSHLPD</sequence>
<keyword evidence="3" id="KW-0408">Iron</keyword>
<dbReference type="Gene3D" id="1.20.120.50">
    <property type="entry name" value="Hemerythrin-like"/>
    <property type="match status" value="1"/>
</dbReference>
<evidence type="ECO:0000256" key="1">
    <source>
        <dbReference type="ARBA" id="ARBA00010587"/>
    </source>
</evidence>
<name>A0A6V8LSN7_9BACT</name>
<dbReference type="EMBL" id="BLTE01000002">
    <property type="protein sequence ID" value="GFK92806.1"/>
    <property type="molecule type" value="Genomic_DNA"/>
</dbReference>
<reference evidence="4 5" key="2">
    <citation type="submission" date="2020-05" db="EMBL/GenBank/DDBJ databases">
        <title>Draft genome sequence of Desulfovibrio sp. strainFSS-1.</title>
        <authorList>
            <person name="Shimoshige H."/>
            <person name="Kobayashi H."/>
            <person name="Maekawa T."/>
        </authorList>
    </citation>
    <scope>NUCLEOTIDE SEQUENCE [LARGE SCALE GENOMIC DNA]</scope>
    <source>
        <strain evidence="4 5">SIID29052-01</strain>
    </source>
</reference>
<accession>A0A6V8LSN7</accession>
<reference evidence="4 5" key="1">
    <citation type="submission" date="2020-04" db="EMBL/GenBank/DDBJ databases">
        <authorList>
            <consortium name="Desulfovibrio sp. FSS-1 genome sequencing consortium"/>
            <person name="Shimoshige H."/>
            <person name="Kobayashi H."/>
            <person name="Maekawa T."/>
        </authorList>
    </citation>
    <scope>NUCLEOTIDE SEQUENCE [LARGE SCALE GENOMIC DNA]</scope>
    <source>
        <strain evidence="4 5">SIID29052-01</strain>
    </source>
</reference>
<comment type="caution">
    <text evidence="4">The sequence shown here is derived from an EMBL/GenBank/DDBJ whole genome shotgun (WGS) entry which is preliminary data.</text>
</comment>
<dbReference type="Proteomes" id="UP000494245">
    <property type="component" value="Unassembled WGS sequence"/>
</dbReference>
<protein>
    <recommendedName>
        <fullName evidence="6">Hemerythrin-like domain-containing protein</fullName>
    </recommendedName>
</protein>
<evidence type="ECO:0000256" key="3">
    <source>
        <dbReference type="ARBA" id="ARBA00023004"/>
    </source>
</evidence>
<keyword evidence="5" id="KW-1185">Reference proteome</keyword>
<gene>
    <name evidence="4" type="ORF">NNJEOMEG_00633</name>
</gene>
<organism evidence="4 5">
    <name type="scientific">Fundidesulfovibrio magnetotacticus</name>
    <dbReference type="NCBI Taxonomy" id="2730080"/>
    <lineage>
        <taxon>Bacteria</taxon>
        <taxon>Pseudomonadati</taxon>
        <taxon>Thermodesulfobacteriota</taxon>
        <taxon>Desulfovibrionia</taxon>
        <taxon>Desulfovibrionales</taxon>
        <taxon>Desulfovibrionaceae</taxon>
        <taxon>Fundidesulfovibrio</taxon>
    </lineage>
</organism>
<evidence type="ECO:0000313" key="4">
    <source>
        <dbReference type="EMBL" id="GFK92806.1"/>
    </source>
</evidence>
<comment type="similarity">
    <text evidence="1">Belongs to the hemerythrin family.</text>
</comment>